<dbReference type="GO" id="GO:0015074">
    <property type="term" value="P:DNA integration"/>
    <property type="evidence" value="ECO:0007669"/>
    <property type="project" value="InterPro"/>
</dbReference>
<dbReference type="Gene3D" id="3.30.420.10">
    <property type="entry name" value="Ribonuclease H-like superfamily/Ribonuclease H"/>
    <property type="match status" value="1"/>
</dbReference>
<dbReference type="Proteomes" id="UP000077349">
    <property type="component" value="Unassembled WGS sequence"/>
</dbReference>
<dbReference type="InterPro" id="IPR025668">
    <property type="entry name" value="Tnp_DDE_dom"/>
</dbReference>
<dbReference type="PATRIC" id="fig|178901.16.peg.3529"/>
<name>A0A177G834_9PROT</name>
<dbReference type="Pfam" id="PF13701">
    <property type="entry name" value="DDE_Tnp_1_4"/>
    <property type="match status" value="1"/>
</dbReference>
<comment type="caution">
    <text evidence="2">The sequence shown here is derived from an EMBL/GenBank/DDBJ whole genome shotgun (WGS) entry which is preliminary data.</text>
</comment>
<evidence type="ECO:0000259" key="1">
    <source>
        <dbReference type="PROSITE" id="PS50994"/>
    </source>
</evidence>
<organism evidence="2 3">
    <name type="scientific">Acetobacter malorum</name>
    <dbReference type="NCBI Taxonomy" id="178901"/>
    <lineage>
        <taxon>Bacteria</taxon>
        <taxon>Pseudomonadati</taxon>
        <taxon>Pseudomonadota</taxon>
        <taxon>Alphaproteobacteria</taxon>
        <taxon>Acetobacterales</taxon>
        <taxon>Acetobacteraceae</taxon>
        <taxon>Acetobacter</taxon>
    </lineage>
</organism>
<reference evidence="2 3" key="1">
    <citation type="submission" date="2016-03" db="EMBL/GenBank/DDBJ databases">
        <title>Draft genome sequence of Acetobacter malorum CECT 7742, a strain isolated from strawberry vinegar.</title>
        <authorList>
            <person name="Sainz F."/>
            <person name="Mas A."/>
            <person name="Torija M.J."/>
        </authorList>
    </citation>
    <scope>NUCLEOTIDE SEQUENCE [LARGE SCALE GENOMIC DNA]</scope>
    <source>
        <strain evidence="2 3">CECT 7742</strain>
    </source>
</reference>
<dbReference type="GO" id="GO:0003676">
    <property type="term" value="F:nucleic acid binding"/>
    <property type="evidence" value="ECO:0007669"/>
    <property type="project" value="InterPro"/>
</dbReference>
<sequence>MPDQALNHVDFLFGLAGNTRLYDRIASLSAEVCDAATATGKAARGFASFDWITKDSWARRRLVVAKAEWRHGNRYHRFIVTTLPQATSEARHLYEQIYCARGDMENRIRFLREVTERVIATIGAHKTSVRLSPNGNTQGCIDSHPGQVFVPAAKLLNDLDIAFLELREPGPNGTFGKTDQPKLHGPIREVFRKPLVLNQDYTREEAIETVATGVADAIAFGRPFLANPDLVRRLEDNLPQNKDDIRMDNGPEYVSHTVVSWAEKQGITLIYTQPGNPQQNAYIERYNRTVRQEWLEQHLFESIQDVQEVATQWLWTYNHDRPNMGNGGFTPAQKLKATV</sequence>
<dbReference type="GO" id="GO:0016491">
    <property type="term" value="F:oxidoreductase activity"/>
    <property type="evidence" value="ECO:0007669"/>
    <property type="project" value="InterPro"/>
</dbReference>
<feature type="domain" description="Integrase catalytic" evidence="1">
    <location>
        <begin position="167"/>
        <end position="339"/>
    </location>
</feature>
<dbReference type="InterPro" id="IPR013785">
    <property type="entry name" value="Aldolase_TIM"/>
</dbReference>
<dbReference type="SUPFAM" id="SSF51395">
    <property type="entry name" value="FMN-linked oxidoreductases"/>
    <property type="match status" value="1"/>
</dbReference>
<protein>
    <submittedName>
        <fullName evidence="2">NADH:flavin oxidoreductase</fullName>
    </submittedName>
</protein>
<evidence type="ECO:0000313" key="2">
    <source>
        <dbReference type="EMBL" id="OAG75525.1"/>
    </source>
</evidence>
<proteinExistence type="predicted"/>
<dbReference type="PANTHER" id="PTHR22893">
    <property type="entry name" value="NADH OXIDOREDUCTASE-RELATED"/>
    <property type="match status" value="1"/>
</dbReference>
<dbReference type="AlphaFoldDB" id="A0A177G834"/>
<dbReference type="InterPro" id="IPR045247">
    <property type="entry name" value="Oye-like"/>
</dbReference>
<gene>
    <name evidence="2" type="ORF">Amal_03307</name>
</gene>
<dbReference type="Pfam" id="PF13683">
    <property type="entry name" value="rve_3"/>
    <property type="match status" value="1"/>
</dbReference>
<dbReference type="EMBL" id="LVHD01000040">
    <property type="protein sequence ID" value="OAG75525.1"/>
    <property type="molecule type" value="Genomic_DNA"/>
</dbReference>
<dbReference type="GO" id="GO:0010181">
    <property type="term" value="F:FMN binding"/>
    <property type="evidence" value="ECO:0007669"/>
    <property type="project" value="InterPro"/>
</dbReference>
<dbReference type="Gene3D" id="3.20.20.70">
    <property type="entry name" value="Aldolase class I"/>
    <property type="match status" value="1"/>
</dbReference>
<dbReference type="STRING" id="178901.AmDm5_0629"/>
<dbReference type="InterPro" id="IPR036397">
    <property type="entry name" value="RNaseH_sf"/>
</dbReference>
<accession>A0A177G834</accession>
<dbReference type="SUPFAM" id="SSF53098">
    <property type="entry name" value="Ribonuclease H-like"/>
    <property type="match status" value="1"/>
</dbReference>
<dbReference type="PANTHER" id="PTHR22893:SF91">
    <property type="entry name" value="NADPH DEHYDROGENASE 2-RELATED"/>
    <property type="match status" value="1"/>
</dbReference>
<dbReference type="InterPro" id="IPR012337">
    <property type="entry name" value="RNaseH-like_sf"/>
</dbReference>
<dbReference type="InterPro" id="IPR001584">
    <property type="entry name" value="Integrase_cat-core"/>
</dbReference>
<evidence type="ECO:0000313" key="3">
    <source>
        <dbReference type="Proteomes" id="UP000077349"/>
    </source>
</evidence>
<dbReference type="PROSITE" id="PS50994">
    <property type="entry name" value="INTEGRASE"/>
    <property type="match status" value="1"/>
</dbReference>